<evidence type="ECO:0000256" key="7">
    <source>
        <dbReference type="RuleBase" id="RU369079"/>
    </source>
</evidence>
<keyword evidence="2" id="KW-1003">Cell membrane</keyword>
<dbReference type="PIRSF" id="PIRSF006066">
    <property type="entry name" value="HI0050"/>
    <property type="match status" value="1"/>
</dbReference>
<dbReference type="InterPro" id="IPR004681">
    <property type="entry name" value="TRAP_DctM"/>
</dbReference>
<feature type="domain" description="TRAP C4-dicarboxylate transport system permease DctM subunit" evidence="8">
    <location>
        <begin position="8"/>
        <end position="413"/>
    </location>
</feature>
<evidence type="ECO:0000256" key="3">
    <source>
        <dbReference type="ARBA" id="ARBA00022519"/>
    </source>
</evidence>
<dbReference type="Pfam" id="PF06808">
    <property type="entry name" value="DctM"/>
    <property type="match status" value="1"/>
</dbReference>
<evidence type="ECO:0000256" key="4">
    <source>
        <dbReference type="ARBA" id="ARBA00022692"/>
    </source>
</evidence>
<feature type="transmembrane region" description="Helical" evidence="7">
    <location>
        <begin position="240"/>
        <end position="258"/>
    </location>
</feature>
<dbReference type="RefSeq" id="WP_100162122.1">
    <property type="nucleotide sequence ID" value="NZ_PGTB01000022.1"/>
</dbReference>
<feature type="transmembrane region" description="Helical" evidence="7">
    <location>
        <begin position="311"/>
        <end position="329"/>
    </location>
</feature>
<evidence type="ECO:0000256" key="2">
    <source>
        <dbReference type="ARBA" id="ARBA00022475"/>
    </source>
</evidence>
<feature type="transmembrane region" description="Helical" evidence="7">
    <location>
        <begin position="214"/>
        <end position="234"/>
    </location>
</feature>
<dbReference type="AlphaFoldDB" id="A0A2M8J2U7"/>
<accession>A0A2M8J2U7</accession>
<dbReference type="GO" id="GO:0005886">
    <property type="term" value="C:plasma membrane"/>
    <property type="evidence" value="ECO:0007669"/>
    <property type="project" value="UniProtKB-SubCell"/>
</dbReference>
<feature type="transmembrane region" description="Helical" evidence="7">
    <location>
        <begin position="134"/>
        <end position="158"/>
    </location>
</feature>
<sequence length="425" mass="45155">MTVLFIVGTLLFLVLTGMPIALALGGTGLIVVLSAGLPLQAVPQLIYNSANAYALTAIPLFMLMGAIVEKAGMGKHMIDFASTLVGWMRGGLAHVNTVVSFLFAGMNGSSGADVASMGPILIPEMKRKGYPVNFAAAITSSTSDAAILIPPSITLIVYGVLANVSITRMFLAGIIPGIVLMLAYMALSHYFAVKHQWPVHETFNVKRVAPATRKAGPALLIPLIIMGGILGGVFTATEAASVAVFAATAIVLVFYRNVSLKDAYEILLITAKRTGMVMMIVAASGILAWYLSNRQIPQQMAMALLEFTDNYYAITLIVSAFLIMLGTMINGVPAMIILVPVLLPIMTAIEMDPIHFGIIFALATTVGSQTPPVASTMLLTCAIAGISIGEMWKVNRWFILVNIIVMLIVAVVPVFSLWLPSAILD</sequence>
<dbReference type="PANTHER" id="PTHR33362:SF2">
    <property type="entry name" value="TRAP TRANSPORTER LARGE PERMEASE PROTEIN"/>
    <property type="match status" value="1"/>
</dbReference>
<dbReference type="OrthoDB" id="9790209at2"/>
<gene>
    <name evidence="9" type="ORF">CVM52_08705</name>
</gene>
<proteinExistence type="inferred from homology"/>
<dbReference type="PANTHER" id="PTHR33362">
    <property type="entry name" value="SIALIC ACID TRAP TRANSPORTER PERMEASE PROTEIN SIAT-RELATED"/>
    <property type="match status" value="1"/>
</dbReference>
<comment type="subunit">
    <text evidence="7">The complex comprises the extracytoplasmic solute receptor protein and the two transmembrane proteins.</text>
</comment>
<dbReference type="Proteomes" id="UP000231553">
    <property type="component" value="Unassembled WGS sequence"/>
</dbReference>
<dbReference type="NCBIfam" id="TIGR00786">
    <property type="entry name" value="dctM"/>
    <property type="match status" value="1"/>
</dbReference>
<evidence type="ECO:0000313" key="10">
    <source>
        <dbReference type="Proteomes" id="UP000231553"/>
    </source>
</evidence>
<comment type="function">
    <text evidence="7">Part of the tripartite ATP-independent periplasmic (TRAP) transport system.</text>
</comment>
<feature type="transmembrane region" description="Helical" evidence="7">
    <location>
        <begin position="270"/>
        <end position="291"/>
    </location>
</feature>
<organism evidence="9 10">
    <name type="scientific">Pseudooceanicola lipolyticus</name>
    <dbReference type="NCBI Taxonomy" id="2029104"/>
    <lineage>
        <taxon>Bacteria</taxon>
        <taxon>Pseudomonadati</taxon>
        <taxon>Pseudomonadota</taxon>
        <taxon>Alphaproteobacteria</taxon>
        <taxon>Rhodobacterales</taxon>
        <taxon>Paracoccaceae</taxon>
        <taxon>Pseudooceanicola</taxon>
    </lineage>
</organism>
<evidence type="ECO:0000313" key="9">
    <source>
        <dbReference type="EMBL" id="PJE37102.1"/>
    </source>
</evidence>
<dbReference type="GO" id="GO:0022857">
    <property type="term" value="F:transmembrane transporter activity"/>
    <property type="evidence" value="ECO:0007669"/>
    <property type="project" value="UniProtKB-UniRule"/>
</dbReference>
<keyword evidence="10" id="KW-1185">Reference proteome</keyword>
<dbReference type="EMBL" id="PGTB01000022">
    <property type="protein sequence ID" value="PJE37102.1"/>
    <property type="molecule type" value="Genomic_DNA"/>
</dbReference>
<feature type="transmembrane region" description="Helical" evidence="7">
    <location>
        <begin position="170"/>
        <end position="193"/>
    </location>
</feature>
<comment type="subcellular location">
    <subcellularLocation>
        <location evidence="1 7">Cell inner membrane</location>
        <topology evidence="1 7">Multi-pass membrane protein</topology>
    </subcellularLocation>
</comment>
<keyword evidence="3 7" id="KW-0997">Cell inner membrane</keyword>
<protein>
    <recommendedName>
        <fullName evidence="7">TRAP transporter large permease protein</fullName>
    </recommendedName>
</protein>
<keyword evidence="5 7" id="KW-1133">Transmembrane helix</keyword>
<evidence type="ECO:0000256" key="1">
    <source>
        <dbReference type="ARBA" id="ARBA00004429"/>
    </source>
</evidence>
<dbReference type="InterPro" id="IPR010656">
    <property type="entry name" value="DctM"/>
</dbReference>
<feature type="transmembrane region" description="Helical" evidence="7">
    <location>
        <begin position="399"/>
        <end position="419"/>
    </location>
</feature>
<name>A0A2M8J2U7_9RHOB</name>
<evidence type="ECO:0000259" key="8">
    <source>
        <dbReference type="Pfam" id="PF06808"/>
    </source>
</evidence>
<keyword evidence="4 7" id="KW-0812">Transmembrane</keyword>
<evidence type="ECO:0000256" key="6">
    <source>
        <dbReference type="ARBA" id="ARBA00023136"/>
    </source>
</evidence>
<reference evidence="9 10" key="1">
    <citation type="journal article" date="2018" name="Int. J. Syst. Evol. Microbiol.">
        <title>Pseudooceanicola lipolyticus sp. nov., a marine alphaproteobacterium, reclassification of Oceanicola flagellatus as Pseudooceanicola flagellatus comb. nov. and emended description of the genus Pseudooceanicola.</title>
        <authorList>
            <person name="Huang M.-M."/>
            <person name="Guo L.-L."/>
            <person name="Wu Y.-H."/>
            <person name="Lai Q.-L."/>
            <person name="Shao Z.-Z."/>
            <person name="Wang C.-S."/>
            <person name="Wu M."/>
            <person name="Xu X.-W."/>
        </authorList>
    </citation>
    <scope>NUCLEOTIDE SEQUENCE [LARGE SCALE GENOMIC DNA]</scope>
    <source>
        <strain evidence="9 10">157</strain>
    </source>
</reference>
<keyword evidence="7" id="KW-0813">Transport</keyword>
<comment type="caution">
    <text evidence="7">Lacks conserved residue(s) required for the propagation of feature annotation.</text>
</comment>
<comment type="caution">
    <text evidence="9">The sequence shown here is derived from an EMBL/GenBank/DDBJ whole genome shotgun (WGS) entry which is preliminary data.</text>
</comment>
<evidence type="ECO:0000256" key="5">
    <source>
        <dbReference type="ARBA" id="ARBA00022989"/>
    </source>
</evidence>
<feature type="transmembrane region" description="Helical" evidence="7">
    <location>
        <begin position="47"/>
        <end position="68"/>
    </location>
</feature>
<keyword evidence="6 7" id="KW-0472">Membrane</keyword>
<comment type="similarity">
    <text evidence="7">Belongs to the TRAP transporter large permease family.</text>
</comment>